<keyword evidence="1" id="KW-1133">Transmembrane helix</keyword>
<keyword evidence="1" id="KW-0472">Membrane</keyword>
<keyword evidence="3" id="KW-1185">Reference proteome</keyword>
<organism evidence="2 3">
    <name type="scientific">Fictibacillus iocasae</name>
    <dbReference type="NCBI Taxonomy" id="2715437"/>
    <lineage>
        <taxon>Bacteria</taxon>
        <taxon>Bacillati</taxon>
        <taxon>Bacillota</taxon>
        <taxon>Bacilli</taxon>
        <taxon>Bacillales</taxon>
        <taxon>Fictibacillaceae</taxon>
        <taxon>Fictibacillus</taxon>
    </lineage>
</organism>
<accession>A0ABW2NUD6</accession>
<dbReference type="Proteomes" id="UP001596549">
    <property type="component" value="Unassembled WGS sequence"/>
</dbReference>
<dbReference type="RefSeq" id="WP_379749630.1">
    <property type="nucleotide sequence ID" value="NZ_JBHTCP010000016.1"/>
</dbReference>
<protein>
    <submittedName>
        <fullName evidence="2">Uncharacterized protein</fullName>
    </submittedName>
</protein>
<name>A0ABW2NUD6_9BACL</name>
<comment type="caution">
    <text evidence="2">The sequence shown here is derived from an EMBL/GenBank/DDBJ whole genome shotgun (WGS) entry which is preliminary data.</text>
</comment>
<keyword evidence="1" id="KW-0812">Transmembrane</keyword>
<reference evidence="3" key="1">
    <citation type="journal article" date="2019" name="Int. J. Syst. Evol. Microbiol.">
        <title>The Global Catalogue of Microorganisms (GCM) 10K type strain sequencing project: providing services to taxonomists for standard genome sequencing and annotation.</title>
        <authorList>
            <consortium name="The Broad Institute Genomics Platform"/>
            <consortium name="The Broad Institute Genome Sequencing Center for Infectious Disease"/>
            <person name="Wu L."/>
            <person name="Ma J."/>
        </authorList>
    </citation>
    <scope>NUCLEOTIDE SEQUENCE [LARGE SCALE GENOMIC DNA]</scope>
    <source>
        <strain evidence="3">NBRC 106396</strain>
    </source>
</reference>
<evidence type="ECO:0000313" key="2">
    <source>
        <dbReference type="EMBL" id="MFC7372256.1"/>
    </source>
</evidence>
<proteinExistence type="predicted"/>
<sequence length="63" mass="7019">MSGEAEFVEQAFALLDILTVLLVEDNPVLGVSFVVLVRMATDDRLQRLLFIMLVIVLSLAPHH</sequence>
<feature type="transmembrane region" description="Helical" evidence="1">
    <location>
        <begin position="12"/>
        <end position="37"/>
    </location>
</feature>
<evidence type="ECO:0000313" key="3">
    <source>
        <dbReference type="Proteomes" id="UP001596549"/>
    </source>
</evidence>
<dbReference type="EMBL" id="JBHTCP010000016">
    <property type="protein sequence ID" value="MFC7372256.1"/>
    <property type="molecule type" value="Genomic_DNA"/>
</dbReference>
<evidence type="ECO:0000256" key="1">
    <source>
        <dbReference type="SAM" id="Phobius"/>
    </source>
</evidence>
<gene>
    <name evidence="2" type="ORF">ACFQPF_11215</name>
</gene>